<evidence type="ECO:0000313" key="2">
    <source>
        <dbReference type="EMBL" id="GAA0451745.1"/>
    </source>
</evidence>
<dbReference type="Proteomes" id="UP001500909">
    <property type="component" value="Unassembled WGS sequence"/>
</dbReference>
<comment type="caution">
    <text evidence="2">The sequence shown here is derived from an EMBL/GenBank/DDBJ whole genome shotgun (WGS) entry which is preliminary data.</text>
</comment>
<keyword evidence="3" id="KW-1185">Reference proteome</keyword>
<name>A0ABN0ZMR3_9ACTN</name>
<dbReference type="EMBL" id="BAAABY010000009">
    <property type="protein sequence ID" value="GAA0451745.1"/>
    <property type="molecule type" value="Genomic_DNA"/>
</dbReference>
<feature type="compositionally biased region" description="Basic and acidic residues" evidence="1">
    <location>
        <begin position="60"/>
        <end position="69"/>
    </location>
</feature>
<accession>A0ABN0ZMR3</accession>
<feature type="region of interest" description="Disordered" evidence="1">
    <location>
        <begin position="60"/>
        <end position="93"/>
    </location>
</feature>
<protein>
    <submittedName>
        <fullName evidence="2">Uncharacterized protein</fullName>
    </submittedName>
</protein>
<gene>
    <name evidence="2" type="ORF">GCM10010361_14790</name>
</gene>
<reference evidence="2 3" key="1">
    <citation type="journal article" date="2019" name="Int. J. Syst. Evol. Microbiol.">
        <title>The Global Catalogue of Microorganisms (GCM) 10K type strain sequencing project: providing services to taxonomists for standard genome sequencing and annotation.</title>
        <authorList>
            <consortium name="The Broad Institute Genomics Platform"/>
            <consortium name="The Broad Institute Genome Sequencing Center for Infectious Disease"/>
            <person name="Wu L."/>
            <person name="Ma J."/>
        </authorList>
    </citation>
    <scope>NUCLEOTIDE SEQUENCE [LARGE SCALE GENOMIC DNA]</scope>
    <source>
        <strain evidence="2 3">JCM 4805</strain>
    </source>
</reference>
<evidence type="ECO:0000256" key="1">
    <source>
        <dbReference type="SAM" id="MobiDB-lite"/>
    </source>
</evidence>
<evidence type="ECO:0000313" key="3">
    <source>
        <dbReference type="Proteomes" id="UP001500909"/>
    </source>
</evidence>
<sequence length="93" mass="10080">MNQLAVQDDVVRQLRGRGDQLGKAGREVGAVPGAQQRLLLIVREQDAEAVPLQLRRPACRQRESVDRLGKPASTSASVTRDSRGNLADDLAAH</sequence>
<proteinExistence type="predicted"/>
<organism evidence="2 3">
    <name type="scientific">Streptomyces olivaceiscleroticus</name>
    <dbReference type="NCBI Taxonomy" id="68245"/>
    <lineage>
        <taxon>Bacteria</taxon>
        <taxon>Bacillati</taxon>
        <taxon>Actinomycetota</taxon>
        <taxon>Actinomycetes</taxon>
        <taxon>Kitasatosporales</taxon>
        <taxon>Streptomycetaceae</taxon>
        <taxon>Streptomyces</taxon>
    </lineage>
</organism>